<feature type="region of interest" description="Disordered" evidence="1">
    <location>
        <begin position="425"/>
        <end position="484"/>
    </location>
</feature>
<protein>
    <submittedName>
        <fullName evidence="2">Uncharacterized protein</fullName>
    </submittedName>
</protein>
<gene>
    <name evidence="2" type="ORF">UR68_C0024G0007</name>
</gene>
<feature type="compositionally biased region" description="Gly residues" evidence="1">
    <location>
        <begin position="426"/>
        <end position="456"/>
    </location>
</feature>
<reference evidence="2 3" key="1">
    <citation type="journal article" date="2015" name="Nature">
        <title>rRNA introns, odd ribosomes, and small enigmatic genomes across a large radiation of phyla.</title>
        <authorList>
            <person name="Brown C.T."/>
            <person name="Hug L.A."/>
            <person name="Thomas B.C."/>
            <person name="Sharon I."/>
            <person name="Castelle C.J."/>
            <person name="Singh A."/>
            <person name="Wilkins M.J."/>
            <person name="Williams K.H."/>
            <person name="Banfield J.F."/>
        </authorList>
    </citation>
    <scope>NUCLEOTIDE SEQUENCE [LARGE SCALE GENOMIC DNA]</scope>
</reference>
<sequence length="604" mass="68572">MKTKDYIIIEEKNEIDDHLLDIIGNEFKFDHQKGVSELVKNSVAAYIRTEVQENKRLIYLRFTDSDKDTSLMECIDFVGMTSDQIITAFKRWGDPKAASYGYGKRVPGGHGNGGKFYMRQMFYESYFITYKNGLLNIYGFSPNKKYGFANHYKDVLMKPDEAIKLAGLNSISIPKEIVDKIIRGSTGFTVVRGIAPTGMKNKIQAYKICEKIRNHPQIRKFLERMKVTVVHNNKIIFDSLVPDKLAPKPGFEQEYVFEIPETLTYSEGGEKQIVEMTNDKFKKGQLVLHTSEEAMERAGRYGELNRIDILGELGVIASYQMYELGVNLYPQSVFIYGDCECSILEDPEDDCVKNDRSKLIAENSKTKALLQWLGERVNDVAEKILDKEREEQKKIEKEHSINYNNLLNKWSAKFMNRIRAELLVGPGQGPGAGTGTGGSSGGLGGNKGGDGGQHGSGEGEKEGGGNTPKKKARSPRVLLSGMDQDPFNPRGETLFLDPRQGIIYQRIQDVQEGIYWINTASPLAKEILNRFTEKSQQWRTYLFQRHVDILLKEELRNLFKRDAERFNPDTIDADIFGVFYLKIQEEAAKDLGGFLLEENFEVDK</sequence>
<comment type="caution">
    <text evidence="2">The sequence shown here is derived from an EMBL/GenBank/DDBJ whole genome shotgun (WGS) entry which is preliminary data.</text>
</comment>
<evidence type="ECO:0000313" key="2">
    <source>
        <dbReference type="EMBL" id="KKP71919.1"/>
    </source>
</evidence>
<accession>A0A0G0BR15</accession>
<dbReference type="EMBL" id="LBQC01000024">
    <property type="protein sequence ID" value="KKP71919.1"/>
    <property type="molecule type" value="Genomic_DNA"/>
</dbReference>
<evidence type="ECO:0000313" key="3">
    <source>
        <dbReference type="Proteomes" id="UP000034457"/>
    </source>
</evidence>
<proteinExistence type="predicted"/>
<organism evidence="2 3">
    <name type="scientific">Candidatus Roizmanbacteria bacterium GW2011_GWA2_35_19</name>
    <dbReference type="NCBI Taxonomy" id="1618478"/>
    <lineage>
        <taxon>Bacteria</taxon>
        <taxon>Candidatus Roizmaniibacteriota</taxon>
    </lineage>
</organism>
<evidence type="ECO:0000256" key="1">
    <source>
        <dbReference type="SAM" id="MobiDB-lite"/>
    </source>
</evidence>
<dbReference type="AlphaFoldDB" id="A0A0G0BR15"/>
<dbReference type="Proteomes" id="UP000034457">
    <property type="component" value="Unassembled WGS sequence"/>
</dbReference>
<name>A0A0G0BR15_9BACT</name>
<dbReference type="STRING" id="1618478.UR68_C0024G0007"/>